<sequence length="154" mass="15583">MSTRMEFGLRTLVLALYEEAAITAAAKGLTGSLGALAVLRETASLASARARRPVTEEEVLGAVLHARRAQGRIRTAAGADPRLAALPVAPVLSGSVVVPSPAGSPLAAIVLDAPADAAMAAPLLSASEPAKPRRGRLALWALRSLGPAPTAALI</sequence>
<accession>A0ABU0MKP8</accession>
<evidence type="ECO:0000313" key="2">
    <source>
        <dbReference type="Proteomes" id="UP001244552"/>
    </source>
</evidence>
<protein>
    <submittedName>
        <fullName evidence="1">Uncharacterized protein</fullName>
    </submittedName>
</protein>
<proteinExistence type="predicted"/>
<organism evidence="1 2">
    <name type="scientific">Azospirillum picis</name>
    <dbReference type="NCBI Taxonomy" id="488438"/>
    <lineage>
        <taxon>Bacteria</taxon>
        <taxon>Pseudomonadati</taxon>
        <taxon>Pseudomonadota</taxon>
        <taxon>Alphaproteobacteria</taxon>
        <taxon>Rhodospirillales</taxon>
        <taxon>Azospirillaceae</taxon>
        <taxon>Azospirillum</taxon>
    </lineage>
</organism>
<comment type="caution">
    <text evidence="1">The sequence shown here is derived from an EMBL/GenBank/DDBJ whole genome shotgun (WGS) entry which is preliminary data.</text>
</comment>
<evidence type="ECO:0000313" key="1">
    <source>
        <dbReference type="EMBL" id="MDQ0534035.1"/>
    </source>
</evidence>
<reference evidence="1 2" key="1">
    <citation type="submission" date="2023-07" db="EMBL/GenBank/DDBJ databases">
        <title>Genomic Encyclopedia of Type Strains, Phase IV (KMG-IV): sequencing the most valuable type-strain genomes for metagenomic binning, comparative biology and taxonomic classification.</title>
        <authorList>
            <person name="Goeker M."/>
        </authorList>
    </citation>
    <scope>NUCLEOTIDE SEQUENCE [LARGE SCALE GENOMIC DNA]</scope>
    <source>
        <strain evidence="1 2">DSM 19922</strain>
    </source>
</reference>
<gene>
    <name evidence="1" type="ORF">QO018_002902</name>
</gene>
<keyword evidence="2" id="KW-1185">Reference proteome</keyword>
<dbReference type="Proteomes" id="UP001244552">
    <property type="component" value="Unassembled WGS sequence"/>
</dbReference>
<name>A0ABU0MKP8_9PROT</name>
<dbReference type="EMBL" id="JAUSVU010000009">
    <property type="protein sequence ID" value="MDQ0534035.1"/>
    <property type="molecule type" value="Genomic_DNA"/>
</dbReference>
<dbReference type="RefSeq" id="WP_246513066.1">
    <property type="nucleotide sequence ID" value="NZ_JAGINO010000009.1"/>
</dbReference>